<gene>
    <name evidence="10" type="primary">LOC113049099</name>
</gene>
<evidence type="ECO:0000256" key="4">
    <source>
        <dbReference type="ARBA" id="ARBA00022989"/>
    </source>
</evidence>
<protein>
    <recommendedName>
        <fullName evidence="6">Reticulon</fullName>
    </recommendedName>
</protein>
<feature type="compositionally biased region" description="Polar residues" evidence="7">
    <location>
        <begin position="1099"/>
        <end position="1116"/>
    </location>
</feature>
<feature type="region of interest" description="Disordered" evidence="7">
    <location>
        <begin position="1020"/>
        <end position="1052"/>
    </location>
</feature>
<dbReference type="RefSeq" id="XP_026066947.1">
    <property type="nucleotide sequence ID" value="XM_026211162.1"/>
</dbReference>
<feature type="compositionally biased region" description="Polar residues" evidence="7">
    <location>
        <begin position="1037"/>
        <end position="1052"/>
    </location>
</feature>
<dbReference type="PANTHER" id="PTHR45799:SF6">
    <property type="entry name" value="RETICULON"/>
    <property type="match status" value="1"/>
</dbReference>
<feature type="compositionally biased region" description="Acidic residues" evidence="7">
    <location>
        <begin position="648"/>
        <end position="668"/>
    </location>
</feature>
<feature type="region of interest" description="Disordered" evidence="7">
    <location>
        <begin position="533"/>
        <end position="631"/>
    </location>
</feature>
<feature type="compositionally biased region" description="Basic and acidic residues" evidence="7">
    <location>
        <begin position="901"/>
        <end position="913"/>
    </location>
</feature>
<dbReference type="OrthoDB" id="567788at2759"/>
<organism evidence="9 10">
    <name type="scientific">Carassius auratus</name>
    <name type="common">Goldfish</name>
    <dbReference type="NCBI Taxonomy" id="7957"/>
    <lineage>
        <taxon>Eukaryota</taxon>
        <taxon>Metazoa</taxon>
        <taxon>Chordata</taxon>
        <taxon>Craniata</taxon>
        <taxon>Vertebrata</taxon>
        <taxon>Euteleostomi</taxon>
        <taxon>Actinopterygii</taxon>
        <taxon>Neopterygii</taxon>
        <taxon>Teleostei</taxon>
        <taxon>Ostariophysi</taxon>
        <taxon>Cypriniformes</taxon>
        <taxon>Cyprinidae</taxon>
        <taxon>Cyprininae</taxon>
        <taxon>Carassius</taxon>
    </lineage>
</organism>
<feature type="region of interest" description="Disordered" evidence="7">
    <location>
        <begin position="884"/>
        <end position="999"/>
    </location>
</feature>
<feature type="compositionally biased region" description="Polar residues" evidence="7">
    <location>
        <begin position="885"/>
        <end position="895"/>
    </location>
</feature>
<feature type="compositionally biased region" description="Basic and acidic residues" evidence="7">
    <location>
        <begin position="675"/>
        <end position="704"/>
    </location>
</feature>
<feature type="compositionally biased region" description="Polar residues" evidence="7">
    <location>
        <begin position="295"/>
        <end position="319"/>
    </location>
</feature>
<feature type="compositionally biased region" description="Polar residues" evidence="7">
    <location>
        <begin position="156"/>
        <end position="180"/>
    </location>
</feature>
<comment type="caution">
    <text evidence="6">Lacks conserved residue(s) required for the propagation of feature annotation.</text>
</comment>
<dbReference type="GO" id="GO:0071787">
    <property type="term" value="P:endoplasmic reticulum tubular network formation"/>
    <property type="evidence" value="ECO:0007669"/>
    <property type="project" value="TreeGrafter"/>
</dbReference>
<sequence>MADPMNQSSQISSSQGLNDGHSASSKDSKFSDSFFSSPVSLIQSPQDKRVVLGSEKPSENLATSLRFSSQSSSFSSVAYGIDSSPGDNIDHTIKEKRELFESSFGFQKQDSPIKTSPVSERIKALEALAAKQNDFDRNDGGFPHFKERHYEKSPTETHGISSRLSFQKRTISNEQESSELPFQKRKMSSERESSESPFQKRTMANKQESPESPFEKKTMSNEQKSPESPFEKTTISIEQKSPESPFEKKTMSNEQKSPESPFEKTTMSNEQKSPESPFEKKTMSNEQKSPESPFEKTTMSNAQKSPGSPFEKTTMSNEQKSPESPFEKKIMSNEQKSPESPFEKKTISNEQKSPESPFEKTTMSNEQKSPESPFEKTTMSNEKKSPESPFQKRTMSNEKESPESPFEVLGEEKHGSDFEDTADWMRAHLPPAPNFNIEDPDLDEGNDFPLLQESPSKVMIPNSVDTTEVPETFAGVPDQFMDRPIKEADDINQSKDDDNKQSKQESVEDDSEFDQNFLPTAYMWDKKEKADMGTQGYQIFPDSQELPSSPAAPADFESPSPPVSQQIQPSSAEHYNISKGNLEPAEIQEIDSSGESDDTVIEETMSIPTVGNNGLDTETHKEEETIPNNEKLPIQVPIINVIETEEQVLSDDEEPFEVEGEVEEENEECQILQGEGKRSSDLHDSEVQEKVSVETLHGEHKPDHGISSQTNQTSSDSEQSPEHKVIEVDYESGIFLQSSPDSGGLNLEDSQELISQNLVSFEPLKESSLEKDKTAEILSDLPPDISSPSNEPSDVETYLDHYASEELALKDQLNSSYFKESKGEKIELPKTSCLPDNKNVQESFGHITDDFNKTLNKCRLDYESVPELSISDLSSDIPDDIEITLPQNKMPSNKMPSIDSEDQKSAVEIKDSTLQEQEELPVQSIDQQPPVQENPPTPFHSFYNEQSSKIIDDIPGPMANEVTEGSVITKSEPRVVTTEDLLDRPDSPETLSDSETIEAECSVTAATDSFVEFMRECLKSRQDEEPEVLSPGRKTIDQNPKSDASASTQSSPAMIMDFEQERLTISALKELGSSQEEEDENISTMKTVLKPDKAPNPTPSAEVSVTSSSHTPQNEYQPDALLPKEVEAIDIWVAEAYHLAEHVLTAILTHLTVTDLVHWRDPKKSGVVFGVSLLLLLSLAAFSVISVVSYLLLALLCVTISFRIYKSVIQAVQKSNEGHPFKALMEKDVTVPPETFRKHVDVCLTHVNRALKQMSRLFLVEDLVDSLKLAVVMWLMTYVGAVFNGITILILADILLFSVPPIYEKNKTQIDHYIDIARTQVNNTIAKLQEKLPGSLKRCKAE</sequence>
<feature type="region of interest" description="Disordered" evidence="7">
    <location>
        <begin position="648"/>
        <end position="724"/>
    </location>
</feature>
<dbReference type="GeneID" id="113049099"/>
<dbReference type="Pfam" id="PF02453">
    <property type="entry name" value="Reticulon"/>
    <property type="match status" value="1"/>
</dbReference>
<feature type="region of interest" description="Disordered" evidence="7">
    <location>
        <begin position="1"/>
        <end position="34"/>
    </location>
</feature>
<feature type="compositionally biased region" description="Basic and acidic residues" evidence="7">
    <location>
        <begin position="134"/>
        <end position="155"/>
    </location>
</feature>
<feature type="compositionally biased region" description="Polar residues" evidence="7">
    <location>
        <begin position="1"/>
        <end position="23"/>
    </location>
</feature>
<evidence type="ECO:0000256" key="1">
    <source>
        <dbReference type="ARBA" id="ARBA00004477"/>
    </source>
</evidence>
<accession>A0A6P6K797</accession>
<keyword evidence="5 6" id="KW-0472">Membrane</keyword>
<keyword evidence="2 6" id="KW-0812">Transmembrane</keyword>
<feature type="domain" description="Reticulon" evidence="8">
    <location>
        <begin position="1153"/>
        <end position="1342"/>
    </location>
</feature>
<keyword evidence="9" id="KW-1185">Reference proteome</keyword>
<dbReference type="GO" id="GO:0043005">
    <property type="term" value="C:neuron projection"/>
    <property type="evidence" value="ECO:0007669"/>
    <property type="project" value="TreeGrafter"/>
</dbReference>
<dbReference type="Proteomes" id="UP000515129">
    <property type="component" value="Chromosome 3"/>
</dbReference>
<evidence type="ECO:0000313" key="10">
    <source>
        <dbReference type="RefSeq" id="XP_026066947.1"/>
    </source>
</evidence>
<feature type="compositionally biased region" description="Polar residues" evidence="7">
    <location>
        <begin position="606"/>
        <end position="616"/>
    </location>
</feature>
<keyword evidence="4 6" id="KW-1133">Transmembrane helix</keyword>
<comment type="subcellular location">
    <subcellularLocation>
        <location evidence="1">Endoplasmic reticulum membrane</location>
        <topology evidence="1">Multi-pass membrane protein</topology>
    </subcellularLocation>
</comment>
<feature type="compositionally biased region" description="Basic and acidic residues" evidence="7">
    <location>
        <begin position="480"/>
        <end position="506"/>
    </location>
</feature>
<dbReference type="InterPro" id="IPR046964">
    <property type="entry name" value="RTN1-4"/>
</dbReference>
<dbReference type="GO" id="GO:0005789">
    <property type="term" value="C:endoplasmic reticulum membrane"/>
    <property type="evidence" value="ECO:0007669"/>
    <property type="project" value="UniProtKB-SubCell"/>
</dbReference>
<reference evidence="10" key="1">
    <citation type="submission" date="2025-08" db="UniProtKB">
        <authorList>
            <consortium name="RefSeq"/>
        </authorList>
    </citation>
    <scope>IDENTIFICATION</scope>
    <source>
        <strain evidence="10">Wakin</strain>
        <tissue evidence="10">Muscle</tissue>
    </source>
</reference>
<evidence type="ECO:0000256" key="5">
    <source>
        <dbReference type="ARBA" id="ARBA00023136"/>
    </source>
</evidence>
<dbReference type="PROSITE" id="PS50845">
    <property type="entry name" value="RETICULON"/>
    <property type="match status" value="1"/>
</dbReference>
<evidence type="ECO:0000256" key="7">
    <source>
        <dbReference type="SAM" id="MobiDB-lite"/>
    </source>
</evidence>
<dbReference type="GO" id="GO:0030182">
    <property type="term" value="P:neuron differentiation"/>
    <property type="evidence" value="ECO:0007669"/>
    <property type="project" value="TreeGrafter"/>
</dbReference>
<keyword evidence="3" id="KW-0256">Endoplasmic reticulum</keyword>
<proteinExistence type="predicted"/>
<dbReference type="PANTHER" id="PTHR45799">
    <property type="entry name" value="RETICULON-LIKE PROTEIN"/>
    <property type="match status" value="1"/>
</dbReference>
<evidence type="ECO:0000256" key="2">
    <source>
        <dbReference type="ARBA" id="ARBA00022692"/>
    </source>
</evidence>
<feature type="transmembrane region" description="Helical" evidence="6">
    <location>
        <begin position="1167"/>
        <end position="1200"/>
    </location>
</feature>
<dbReference type="InterPro" id="IPR003388">
    <property type="entry name" value="Reticulon"/>
</dbReference>
<feature type="compositionally biased region" description="Polar residues" evidence="7">
    <location>
        <begin position="706"/>
        <end position="718"/>
    </location>
</feature>
<feature type="compositionally biased region" description="Polar residues" evidence="7">
    <location>
        <begin position="197"/>
        <end position="207"/>
    </location>
</feature>
<name>A0A6P6K797_CARAU</name>
<evidence type="ECO:0000313" key="9">
    <source>
        <dbReference type="Proteomes" id="UP000515129"/>
    </source>
</evidence>
<evidence type="ECO:0000256" key="6">
    <source>
        <dbReference type="RuleBase" id="RU210713"/>
    </source>
</evidence>
<feature type="region of interest" description="Disordered" evidence="7">
    <location>
        <begin position="134"/>
        <end position="520"/>
    </location>
</feature>
<dbReference type="GO" id="GO:0007420">
    <property type="term" value="P:brain development"/>
    <property type="evidence" value="ECO:0007669"/>
    <property type="project" value="TreeGrafter"/>
</dbReference>
<dbReference type="Gene3D" id="1.20.5.2480">
    <property type="match status" value="1"/>
</dbReference>
<feature type="region of interest" description="Disordered" evidence="7">
    <location>
        <begin position="1070"/>
        <end position="1116"/>
    </location>
</feature>
<evidence type="ECO:0000259" key="8">
    <source>
        <dbReference type="PROSITE" id="PS50845"/>
    </source>
</evidence>
<evidence type="ECO:0000256" key="3">
    <source>
        <dbReference type="ARBA" id="ARBA00022824"/>
    </source>
</evidence>
<feature type="compositionally biased region" description="Acidic residues" evidence="7">
    <location>
        <begin position="586"/>
        <end position="601"/>
    </location>
</feature>
<dbReference type="GO" id="GO:0014069">
    <property type="term" value="C:postsynaptic density"/>
    <property type="evidence" value="ECO:0007669"/>
    <property type="project" value="TreeGrafter"/>
</dbReference>